<keyword evidence="9" id="KW-1185">Reference proteome</keyword>
<feature type="binding site" evidence="7">
    <location>
        <position position="32"/>
    </location>
    <ligand>
        <name>5-amino-6-(D-ribitylamino)uracil</name>
        <dbReference type="ChEBI" id="CHEBI:15934"/>
    </ligand>
</feature>
<dbReference type="HAMAP" id="MF_00178">
    <property type="entry name" value="Lumazine_synth"/>
    <property type="match status" value="1"/>
</dbReference>
<dbReference type="AlphaFoldDB" id="A0A545TF36"/>
<evidence type="ECO:0000256" key="2">
    <source>
        <dbReference type="ARBA" id="ARBA00007424"/>
    </source>
</evidence>
<dbReference type="EMBL" id="VHSH01000009">
    <property type="protein sequence ID" value="TQV75805.1"/>
    <property type="molecule type" value="Genomic_DNA"/>
</dbReference>
<organism evidence="8 9">
    <name type="scientific">Denitrobaculum tricleocarpae</name>
    <dbReference type="NCBI Taxonomy" id="2591009"/>
    <lineage>
        <taxon>Bacteria</taxon>
        <taxon>Pseudomonadati</taxon>
        <taxon>Pseudomonadota</taxon>
        <taxon>Alphaproteobacteria</taxon>
        <taxon>Rhodospirillales</taxon>
        <taxon>Rhodospirillaceae</taxon>
        <taxon>Denitrobaculum</taxon>
    </lineage>
</organism>
<evidence type="ECO:0000256" key="7">
    <source>
        <dbReference type="HAMAP-Rule" id="MF_00178"/>
    </source>
</evidence>
<comment type="caution">
    <text evidence="7">Lacks conserved residue(s) required for the propagation of feature annotation.</text>
</comment>
<dbReference type="EC" id="2.5.1.78" evidence="3 7"/>
<comment type="similarity">
    <text evidence="2 7">Belongs to the DMRL synthase family.</text>
</comment>
<dbReference type="Proteomes" id="UP000315252">
    <property type="component" value="Unassembled WGS sequence"/>
</dbReference>
<feature type="binding site" evidence="7">
    <location>
        <position position="123"/>
    </location>
    <ligand>
        <name>5-amino-6-(D-ribitylamino)uracil</name>
        <dbReference type="ChEBI" id="CHEBI:15934"/>
    </ligand>
</feature>
<dbReference type="InterPro" id="IPR036467">
    <property type="entry name" value="LS/RS_sf"/>
</dbReference>
<name>A0A545TF36_9PROT</name>
<evidence type="ECO:0000256" key="4">
    <source>
        <dbReference type="ARBA" id="ARBA00022619"/>
    </source>
</evidence>
<dbReference type="GO" id="GO:0000906">
    <property type="term" value="F:6,7-dimethyl-8-ribityllumazine synthase activity"/>
    <property type="evidence" value="ECO:0007669"/>
    <property type="project" value="UniProtKB-UniRule"/>
</dbReference>
<keyword evidence="4 7" id="KW-0686">Riboflavin biosynthesis</keyword>
<gene>
    <name evidence="7" type="primary">ribH</name>
    <name evidence="8" type="ORF">FKG95_23110</name>
</gene>
<evidence type="ECO:0000256" key="5">
    <source>
        <dbReference type="ARBA" id="ARBA00022679"/>
    </source>
</evidence>
<proteinExistence type="inferred from homology"/>
<feature type="binding site" evidence="7">
    <location>
        <begin position="66"/>
        <end position="68"/>
    </location>
    <ligand>
        <name>5-amino-6-(D-ribitylamino)uracil</name>
        <dbReference type="ChEBI" id="CHEBI:15934"/>
    </ligand>
</feature>
<dbReference type="RefSeq" id="WP_142898792.1">
    <property type="nucleotide sequence ID" value="NZ_ML660060.1"/>
</dbReference>
<dbReference type="GO" id="GO:0009349">
    <property type="term" value="C:riboflavin synthase complex"/>
    <property type="evidence" value="ECO:0007669"/>
    <property type="project" value="InterPro"/>
</dbReference>
<reference evidence="8 9" key="1">
    <citation type="submission" date="2019-06" db="EMBL/GenBank/DDBJ databases">
        <title>Whole genome sequence for Rhodospirillaceae sp. R148.</title>
        <authorList>
            <person name="Wang G."/>
        </authorList>
    </citation>
    <scope>NUCLEOTIDE SEQUENCE [LARGE SCALE GENOMIC DNA]</scope>
    <source>
        <strain evidence="8 9">R148</strain>
    </source>
</reference>
<dbReference type="InterPro" id="IPR002180">
    <property type="entry name" value="LS/RS"/>
</dbReference>
<dbReference type="SUPFAM" id="SSF52121">
    <property type="entry name" value="Lumazine synthase"/>
    <property type="match status" value="1"/>
</dbReference>
<dbReference type="GO" id="GO:0009231">
    <property type="term" value="P:riboflavin biosynthetic process"/>
    <property type="evidence" value="ECO:0007669"/>
    <property type="project" value="UniProtKB-UniRule"/>
</dbReference>
<feature type="binding site" evidence="7">
    <location>
        <begin position="90"/>
        <end position="92"/>
    </location>
    <ligand>
        <name>5-amino-6-(D-ribitylamino)uracil</name>
        <dbReference type="ChEBI" id="CHEBI:15934"/>
    </ligand>
</feature>
<keyword evidence="5 7" id="KW-0808">Transferase</keyword>
<evidence type="ECO:0000313" key="9">
    <source>
        <dbReference type="Proteomes" id="UP000315252"/>
    </source>
</evidence>
<dbReference type="InterPro" id="IPR034964">
    <property type="entry name" value="LS"/>
</dbReference>
<comment type="function">
    <text evidence="7">Catalyzes the formation of 6,7-dimethyl-8-ribityllumazine by condensation of 5-amino-6-(D-ribitylamino)uracil with 3,4-dihydroxy-2-butanone 4-phosphate. This is the penultimate step in the biosynthesis of riboflavin.</text>
</comment>
<sequence length="168" mass="17885">MSQVLSVSNNDSGASLAGGSGQSRIAFIKAGWHSDIVDQSLAGFRRELEALGQPTDRIDVFEVPGAYEIPLQAKRLAKTGGYGIVVAAAFVVDGGIYRHEFVADAVVSGMMQVQLETEVPVLSVVLTPKTFQESPEQIAFFTEHFVTKGAEAARACVATLENQRALAS</sequence>
<protein>
    <recommendedName>
        <fullName evidence="3 7">6,7-dimethyl-8-ribityllumazine synthase</fullName>
        <shortName evidence="7">DMRL synthase</shortName>
        <shortName evidence="7">LS</shortName>
        <shortName evidence="7">Lumazine synthase</shortName>
        <ecNumber evidence="3 7">2.5.1.78</ecNumber>
    </recommendedName>
</protein>
<comment type="catalytic activity">
    <reaction evidence="6 7">
        <text>(2S)-2-hydroxy-3-oxobutyl phosphate + 5-amino-6-(D-ribitylamino)uracil = 6,7-dimethyl-8-(1-D-ribityl)lumazine + phosphate + 2 H2O + H(+)</text>
        <dbReference type="Rhea" id="RHEA:26152"/>
        <dbReference type="ChEBI" id="CHEBI:15377"/>
        <dbReference type="ChEBI" id="CHEBI:15378"/>
        <dbReference type="ChEBI" id="CHEBI:15934"/>
        <dbReference type="ChEBI" id="CHEBI:43474"/>
        <dbReference type="ChEBI" id="CHEBI:58201"/>
        <dbReference type="ChEBI" id="CHEBI:58830"/>
        <dbReference type="EC" id="2.5.1.78"/>
    </reaction>
</comment>
<dbReference type="PANTHER" id="PTHR21058">
    <property type="entry name" value="6,7-DIMETHYL-8-RIBITYLLUMAZINE SYNTHASE DMRL SYNTHASE LUMAZINE SYNTHASE"/>
    <property type="match status" value="1"/>
</dbReference>
<dbReference type="Pfam" id="PF00885">
    <property type="entry name" value="DMRL_synthase"/>
    <property type="match status" value="1"/>
</dbReference>
<evidence type="ECO:0000256" key="6">
    <source>
        <dbReference type="ARBA" id="ARBA00048785"/>
    </source>
</evidence>
<dbReference type="GO" id="GO:0005829">
    <property type="term" value="C:cytosol"/>
    <property type="evidence" value="ECO:0007669"/>
    <property type="project" value="TreeGrafter"/>
</dbReference>
<dbReference type="NCBIfam" id="NF009084">
    <property type="entry name" value="PRK12419.1"/>
    <property type="match status" value="1"/>
</dbReference>
<comment type="pathway">
    <text evidence="1 7">Cofactor biosynthesis; riboflavin biosynthesis; riboflavin from 2-hydroxy-3-oxobutyl phosphate and 5-amino-6-(D-ribitylamino)uracil: step 1/2.</text>
</comment>
<evidence type="ECO:0000313" key="8">
    <source>
        <dbReference type="EMBL" id="TQV75805.1"/>
    </source>
</evidence>
<dbReference type="OrthoDB" id="9797659at2"/>
<evidence type="ECO:0000256" key="1">
    <source>
        <dbReference type="ARBA" id="ARBA00004917"/>
    </source>
</evidence>
<dbReference type="UniPathway" id="UPA00275">
    <property type="reaction ID" value="UER00404"/>
</dbReference>
<evidence type="ECO:0000256" key="3">
    <source>
        <dbReference type="ARBA" id="ARBA00012664"/>
    </source>
</evidence>
<dbReference type="PANTHER" id="PTHR21058:SF0">
    <property type="entry name" value="6,7-DIMETHYL-8-RIBITYLLUMAZINE SYNTHASE"/>
    <property type="match status" value="1"/>
</dbReference>
<feature type="active site" description="Proton donor" evidence="7">
    <location>
        <position position="98"/>
    </location>
</feature>
<dbReference type="Gene3D" id="3.40.50.960">
    <property type="entry name" value="Lumazine/riboflavin synthase"/>
    <property type="match status" value="1"/>
</dbReference>
<accession>A0A545TF36</accession>
<comment type="caution">
    <text evidence="8">The sequence shown here is derived from an EMBL/GenBank/DDBJ whole genome shotgun (WGS) entry which is preliminary data.</text>
</comment>